<sequence length="61" mass="6708">MAATCTLHVQCPECDVVVPIAVRAELARTSDHQQTISLEPDLSELWAHAWTHEAPLDQTDG</sequence>
<dbReference type="RefSeq" id="WP_394394797.1">
    <property type="nucleotide sequence ID" value="NZ_JBIENY010000335.1"/>
</dbReference>
<dbReference type="EMBL" id="JBIENY010000335">
    <property type="protein sequence ID" value="MFG6298344.1"/>
    <property type="molecule type" value="Genomic_DNA"/>
</dbReference>
<comment type="caution">
    <text evidence="1">The sequence shown here is derived from an EMBL/GenBank/DDBJ whole genome shotgun (WGS) entry which is preliminary data.</text>
</comment>
<gene>
    <name evidence="1" type="ORF">ACGU38_23610</name>
</gene>
<dbReference type="Proteomes" id="UP001605990">
    <property type="component" value="Unassembled WGS sequence"/>
</dbReference>
<protein>
    <submittedName>
        <fullName evidence="1">Uncharacterized protein</fullName>
    </submittedName>
</protein>
<evidence type="ECO:0000313" key="1">
    <source>
        <dbReference type="EMBL" id="MFG6298344.1"/>
    </source>
</evidence>
<proteinExistence type="predicted"/>
<keyword evidence="2" id="KW-1185">Reference proteome</keyword>
<organism evidence="1 2">
    <name type="scientific">Streptomyces rochei</name>
    <name type="common">Streptomyces parvullus</name>
    <dbReference type="NCBI Taxonomy" id="1928"/>
    <lineage>
        <taxon>Bacteria</taxon>
        <taxon>Bacillati</taxon>
        <taxon>Actinomycetota</taxon>
        <taxon>Actinomycetes</taxon>
        <taxon>Kitasatosporales</taxon>
        <taxon>Streptomycetaceae</taxon>
        <taxon>Streptomyces</taxon>
        <taxon>Streptomyces rochei group</taxon>
    </lineage>
</organism>
<accession>A0ABW7E8G5</accession>
<name>A0ABW7E8G5_STRRO</name>
<reference evidence="1 2" key="1">
    <citation type="submission" date="2024-10" db="EMBL/GenBank/DDBJ databases">
        <title>Draft genome assembly of a novel steroid transforming actinomycete isolated from African clawed frog Xenopus laevis.</title>
        <authorList>
            <person name="Bragin E."/>
            <person name="Kollerov V."/>
            <person name="Donova M.V."/>
        </authorList>
    </citation>
    <scope>NUCLEOTIDE SEQUENCE [LARGE SCALE GENOMIC DNA]</scope>
    <source>
        <strain evidence="1 2">MTOC-St3</strain>
    </source>
</reference>
<evidence type="ECO:0000313" key="2">
    <source>
        <dbReference type="Proteomes" id="UP001605990"/>
    </source>
</evidence>